<name>A0A1U7III1_9CYAN</name>
<evidence type="ECO:0000313" key="3">
    <source>
        <dbReference type="Proteomes" id="UP000185860"/>
    </source>
</evidence>
<gene>
    <name evidence="2" type="ORF">NIES2119_15925</name>
</gene>
<dbReference type="SUPFAM" id="SSF51556">
    <property type="entry name" value="Metallo-dependent hydrolases"/>
    <property type="match status" value="1"/>
</dbReference>
<sequence>MSETLLLDRIIKNVRVVRPNESSVECLDLGIKDGKFSQISPQISPEQGKEVFDAQNLLGFPGVVDAHTHIGIYQPLEQDAISESKAAAMGGVTTTLNYIRTGKYYLNKGGSYKEFFPEVLALSSGNFFVDYGYHIAPISPQHIDEMQWLFEEHGVASFKIFMFYGGYGLHGLSDQQNLFLMINKDDRYDLAHFEFIMRGLSKLREHYPDRQNIISLSLHCEIAEILNAYTKIVQQDTSLTGLNAYSAARPPHSEGLAICIASYLAHETNCVNINLLHLSSRKAVEAALMMQKTFPHINFKREVTIGHLLLDVNAPTGKWAKVNPPIRPRADVEFLWNAVLENQIDWIVSDHACCSAEQKASLRDPNNIWLAKSGFGGTEYLLSGLISEGSKRGMSYNQMAKLLCWNPAQRFGLSQKGDIAIGYDADLVLVDPNETFVVRAAESFSQQGYTPFEGMELTGRVKNTFLRGNLIYDRTQIIGSPQGRYLKRSQVTV</sequence>
<comment type="caution">
    <text evidence="2">The sequence shown here is derived from an EMBL/GenBank/DDBJ whole genome shotgun (WGS) entry which is preliminary data.</text>
</comment>
<organism evidence="2 3">
    <name type="scientific">[Phormidium ambiguum] IAM M-71</name>
    <dbReference type="NCBI Taxonomy" id="454136"/>
    <lineage>
        <taxon>Bacteria</taxon>
        <taxon>Bacillati</taxon>
        <taxon>Cyanobacteriota</taxon>
        <taxon>Cyanophyceae</taxon>
        <taxon>Oscillatoriophycideae</taxon>
        <taxon>Aerosakkonematales</taxon>
        <taxon>Aerosakkonemataceae</taxon>
        <taxon>Floridanema</taxon>
    </lineage>
</organism>
<protein>
    <submittedName>
        <fullName evidence="2">Hydantoinase</fullName>
    </submittedName>
</protein>
<dbReference type="InterPro" id="IPR006680">
    <property type="entry name" value="Amidohydro-rel"/>
</dbReference>
<dbReference type="OrthoDB" id="9765462at2"/>
<dbReference type="Pfam" id="PF01979">
    <property type="entry name" value="Amidohydro_1"/>
    <property type="match status" value="1"/>
</dbReference>
<dbReference type="GO" id="GO:0005737">
    <property type="term" value="C:cytoplasm"/>
    <property type="evidence" value="ECO:0007669"/>
    <property type="project" value="TreeGrafter"/>
</dbReference>
<dbReference type="Proteomes" id="UP000185860">
    <property type="component" value="Unassembled WGS sequence"/>
</dbReference>
<dbReference type="AlphaFoldDB" id="A0A1U7III1"/>
<dbReference type="PANTHER" id="PTHR43668">
    <property type="entry name" value="ALLANTOINASE"/>
    <property type="match status" value="1"/>
</dbReference>
<dbReference type="SUPFAM" id="SSF51338">
    <property type="entry name" value="Composite domain of metallo-dependent hydrolases"/>
    <property type="match status" value="1"/>
</dbReference>
<proteinExistence type="predicted"/>
<reference evidence="2 3" key="1">
    <citation type="submission" date="2016-11" db="EMBL/GenBank/DDBJ databases">
        <title>Draft Genome Sequences of Nine Cyanobacterial Strains from Diverse Habitats.</title>
        <authorList>
            <person name="Zhu T."/>
            <person name="Hou S."/>
            <person name="Lu X."/>
            <person name="Hess W.R."/>
        </authorList>
    </citation>
    <scope>NUCLEOTIDE SEQUENCE [LARGE SCALE GENOMIC DNA]</scope>
    <source>
        <strain evidence="2 3">IAM M-71</strain>
    </source>
</reference>
<evidence type="ECO:0000259" key="1">
    <source>
        <dbReference type="Pfam" id="PF01979"/>
    </source>
</evidence>
<dbReference type="EMBL" id="MRCE01000014">
    <property type="protein sequence ID" value="OKH36904.1"/>
    <property type="molecule type" value="Genomic_DNA"/>
</dbReference>
<dbReference type="InterPro" id="IPR011059">
    <property type="entry name" value="Metal-dep_hydrolase_composite"/>
</dbReference>
<dbReference type="GO" id="GO:0004038">
    <property type="term" value="F:allantoinase activity"/>
    <property type="evidence" value="ECO:0007669"/>
    <property type="project" value="TreeGrafter"/>
</dbReference>
<feature type="domain" description="Amidohydrolase-related" evidence="1">
    <location>
        <begin position="328"/>
        <end position="470"/>
    </location>
</feature>
<dbReference type="GO" id="GO:0006145">
    <property type="term" value="P:purine nucleobase catabolic process"/>
    <property type="evidence" value="ECO:0007669"/>
    <property type="project" value="TreeGrafter"/>
</dbReference>
<dbReference type="InterPro" id="IPR050138">
    <property type="entry name" value="DHOase/Allantoinase_Hydrolase"/>
</dbReference>
<dbReference type="Gene3D" id="3.20.20.140">
    <property type="entry name" value="Metal-dependent hydrolases"/>
    <property type="match status" value="1"/>
</dbReference>
<accession>A0A1U7III1</accession>
<dbReference type="InterPro" id="IPR032466">
    <property type="entry name" value="Metal_Hydrolase"/>
</dbReference>
<dbReference type="RefSeq" id="WP_073594481.1">
    <property type="nucleotide sequence ID" value="NZ_MRCE01000014.1"/>
</dbReference>
<dbReference type="Gene3D" id="2.30.40.10">
    <property type="entry name" value="Urease, subunit C, domain 1"/>
    <property type="match status" value="1"/>
</dbReference>
<dbReference type="PANTHER" id="PTHR43668:SF2">
    <property type="entry name" value="ALLANTOINASE"/>
    <property type="match status" value="1"/>
</dbReference>
<dbReference type="STRING" id="454136.NIES2119_15925"/>
<evidence type="ECO:0000313" key="2">
    <source>
        <dbReference type="EMBL" id="OKH36904.1"/>
    </source>
</evidence>